<feature type="transmembrane region" description="Helical" evidence="5">
    <location>
        <begin position="12"/>
        <end position="32"/>
    </location>
</feature>
<name>A0A3A5JZ25_9ENTR</name>
<keyword evidence="2 5" id="KW-0812">Transmembrane</keyword>
<feature type="transmembrane region" description="Helical" evidence="5">
    <location>
        <begin position="352"/>
        <end position="372"/>
    </location>
</feature>
<feature type="transmembrane region" description="Helical" evidence="5">
    <location>
        <begin position="252"/>
        <end position="271"/>
    </location>
</feature>
<feature type="transmembrane region" description="Helical" evidence="5">
    <location>
        <begin position="172"/>
        <end position="192"/>
    </location>
</feature>
<feature type="transmembrane region" description="Helical" evidence="5">
    <location>
        <begin position="142"/>
        <end position="160"/>
    </location>
</feature>
<evidence type="ECO:0000256" key="3">
    <source>
        <dbReference type="ARBA" id="ARBA00022989"/>
    </source>
</evidence>
<keyword evidence="3 5" id="KW-1133">Transmembrane helix</keyword>
<feature type="transmembrane region" description="Helical" evidence="5">
    <location>
        <begin position="318"/>
        <end position="340"/>
    </location>
</feature>
<dbReference type="Proteomes" id="UP000276295">
    <property type="component" value="Unassembled WGS sequence"/>
</dbReference>
<accession>A0A3A5JZ25</accession>
<dbReference type="CDD" id="cd06174">
    <property type="entry name" value="MFS"/>
    <property type="match status" value="1"/>
</dbReference>
<dbReference type="EMBL" id="QZWH01000004">
    <property type="protein sequence ID" value="RJT27415.1"/>
    <property type="molecule type" value="Genomic_DNA"/>
</dbReference>
<evidence type="ECO:0000256" key="4">
    <source>
        <dbReference type="ARBA" id="ARBA00023136"/>
    </source>
</evidence>
<feature type="transmembrane region" description="Helical" evidence="5">
    <location>
        <begin position="101"/>
        <end position="121"/>
    </location>
</feature>
<protein>
    <submittedName>
        <fullName evidence="6">MFS transporter</fullName>
    </submittedName>
</protein>
<sequence length="432" mass="47630">MQQSNFRRWVTLAIISISGGVSFDLAYLRYIYQIPMAKFMGFSNVEIGLIMSTFGITAIILYAPSGIIADKFSHRKMMTSAMIATGILGFIMASYPPLWVMLAIQVAFAITTILMLWSVSIKAASLLGDHREQGKIMGWMEGLRGVGVMALAVFTMWIFSRFHPDNSNSLKTVILIYSGVYIALGILCWFFVTDGFTAREASAEEVAKPAFKLSDIIAVLKIPTTWYCSMIIFGVYTIYAILSYSTNYLTEIYGMSLVAASYMGIVINKIFRAMCGPLGGLITTYSRFKSPTRVIQFLALIGIITLVALLITNQNPQSVAVGIGLILLLGFTCYASRGLYFACPGEARTPTFVMGTTVGICSVIGFLPDVFVYPIVGHWQDTLPAAEAYKNMWLMGLGALCVVVVFTFLLSQKIRHQQPREHVESLQENGNA</sequence>
<dbReference type="Gene3D" id="1.20.1250.20">
    <property type="entry name" value="MFS general substrate transporter like domains"/>
    <property type="match status" value="2"/>
</dbReference>
<dbReference type="GO" id="GO:0022857">
    <property type="term" value="F:transmembrane transporter activity"/>
    <property type="evidence" value="ECO:0007669"/>
    <property type="project" value="InterPro"/>
</dbReference>
<evidence type="ECO:0000256" key="2">
    <source>
        <dbReference type="ARBA" id="ARBA00022692"/>
    </source>
</evidence>
<dbReference type="InterPro" id="IPR011701">
    <property type="entry name" value="MFS"/>
</dbReference>
<dbReference type="Pfam" id="PF07690">
    <property type="entry name" value="MFS_1"/>
    <property type="match status" value="1"/>
</dbReference>
<keyword evidence="4 5" id="KW-0472">Membrane</keyword>
<evidence type="ECO:0000313" key="7">
    <source>
        <dbReference type="Proteomes" id="UP000276295"/>
    </source>
</evidence>
<dbReference type="InterPro" id="IPR036259">
    <property type="entry name" value="MFS_trans_sf"/>
</dbReference>
<evidence type="ECO:0000256" key="1">
    <source>
        <dbReference type="ARBA" id="ARBA00004141"/>
    </source>
</evidence>
<organism evidence="6 7">
    <name type="scientific">Buttiauxella izardii</name>
    <dbReference type="NCBI Taxonomy" id="82991"/>
    <lineage>
        <taxon>Bacteria</taxon>
        <taxon>Pseudomonadati</taxon>
        <taxon>Pseudomonadota</taxon>
        <taxon>Gammaproteobacteria</taxon>
        <taxon>Enterobacterales</taxon>
        <taxon>Enterobacteriaceae</taxon>
        <taxon>Buttiauxella</taxon>
    </lineage>
</organism>
<dbReference type="PANTHER" id="PTHR43184">
    <property type="entry name" value="MAJOR FACILITATOR SUPERFAMILY TRANSPORTER 16, ISOFORM B"/>
    <property type="match status" value="1"/>
</dbReference>
<dbReference type="GO" id="GO:0016020">
    <property type="term" value="C:membrane"/>
    <property type="evidence" value="ECO:0007669"/>
    <property type="project" value="UniProtKB-SubCell"/>
</dbReference>
<gene>
    <name evidence="6" type="ORF">D6029_02115</name>
</gene>
<dbReference type="RefSeq" id="WP_120063179.1">
    <property type="nucleotide sequence ID" value="NZ_QZWH01000004.1"/>
</dbReference>
<dbReference type="PANTHER" id="PTHR43184:SF12">
    <property type="entry name" value="SUGAR PHOSPHATE EXCHANGER 3"/>
    <property type="match status" value="1"/>
</dbReference>
<comment type="caution">
    <text evidence="6">The sequence shown here is derived from an EMBL/GenBank/DDBJ whole genome shotgun (WGS) entry which is preliminary data.</text>
</comment>
<feature type="transmembrane region" description="Helical" evidence="5">
    <location>
        <begin position="392"/>
        <end position="410"/>
    </location>
</feature>
<evidence type="ECO:0000256" key="5">
    <source>
        <dbReference type="SAM" id="Phobius"/>
    </source>
</evidence>
<dbReference type="AlphaFoldDB" id="A0A3A5JZ25"/>
<dbReference type="SUPFAM" id="SSF103473">
    <property type="entry name" value="MFS general substrate transporter"/>
    <property type="match status" value="1"/>
</dbReference>
<keyword evidence="7" id="KW-1185">Reference proteome</keyword>
<feature type="transmembrane region" description="Helical" evidence="5">
    <location>
        <begin position="226"/>
        <end position="246"/>
    </location>
</feature>
<proteinExistence type="predicted"/>
<feature type="transmembrane region" description="Helical" evidence="5">
    <location>
        <begin position="77"/>
        <end position="95"/>
    </location>
</feature>
<comment type="subcellular location">
    <subcellularLocation>
        <location evidence="1">Membrane</location>
        <topology evidence="1">Multi-pass membrane protein</topology>
    </subcellularLocation>
</comment>
<feature type="transmembrane region" description="Helical" evidence="5">
    <location>
        <begin position="292"/>
        <end position="312"/>
    </location>
</feature>
<feature type="transmembrane region" description="Helical" evidence="5">
    <location>
        <begin position="47"/>
        <end position="65"/>
    </location>
</feature>
<evidence type="ECO:0000313" key="6">
    <source>
        <dbReference type="EMBL" id="RJT27415.1"/>
    </source>
</evidence>
<dbReference type="OrthoDB" id="9773404at2"/>
<reference evidence="6 7" key="1">
    <citation type="submission" date="2018-09" db="EMBL/GenBank/DDBJ databases">
        <title>Draft genome sequence of Buttiauxella izardii CCUG 35510T.</title>
        <authorList>
            <person name="Salva-Serra F."/>
            <person name="Marathe N."/>
            <person name="Moore E."/>
            <person name="Stadler-Svensson L."/>
            <person name="Engstrom-Jakobsson H."/>
        </authorList>
    </citation>
    <scope>NUCLEOTIDE SEQUENCE [LARGE SCALE GENOMIC DNA]</scope>
    <source>
        <strain evidence="6 7">CCUG 35510</strain>
    </source>
</reference>